<protein>
    <submittedName>
        <fullName evidence="1">Uncharacterized protein</fullName>
    </submittedName>
</protein>
<dbReference type="EnsemblPlants" id="OB01G13850.1">
    <property type="protein sequence ID" value="OB01G13850.1"/>
    <property type="gene ID" value="OB01G13850"/>
</dbReference>
<dbReference type="STRING" id="4533.J3KWM9"/>
<dbReference type="InterPro" id="IPR012340">
    <property type="entry name" value="NA-bd_OB-fold"/>
</dbReference>
<dbReference type="HOGENOM" id="CLU_1542424_0_0_1"/>
<keyword evidence="2" id="KW-1185">Reference proteome</keyword>
<organism evidence="1">
    <name type="scientific">Oryza brachyantha</name>
    <name type="common">malo sina</name>
    <dbReference type="NCBI Taxonomy" id="4533"/>
    <lineage>
        <taxon>Eukaryota</taxon>
        <taxon>Viridiplantae</taxon>
        <taxon>Streptophyta</taxon>
        <taxon>Embryophyta</taxon>
        <taxon>Tracheophyta</taxon>
        <taxon>Spermatophyta</taxon>
        <taxon>Magnoliopsida</taxon>
        <taxon>Liliopsida</taxon>
        <taxon>Poales</taxon>
        <taxon>Poaceae</taxon>
        <taxon>BOP clade</taxon>
        <taxon>Oryzoideae</taxon>
        <taxon>Oryzeae</taxon>
        <taxon>Oryzinae</taxon>
        <taxon>Oryza</taxon>
    </lineage>
</organism>
<accession>J3KWM9</accession>
<reference evidence="1" key="1">
    <citation type="journal article" date="2013" name="Nat. Commun.">
        <title>Whole-genome sequencing of Oryza brachyantha reveals mechanisms underlying Oryza genome evolution.</title>
        <authorList>
            <person name="Chen J."/>
            <person name="Huang Q."/>
            <person name="Gao D."/>
            <person name="Wang J."/>
            <person name="Lang Y."/>
            <person name="Liu T."/>
            <person name="Li B."/>
            <person name="Bai Z."/>
            <person name="Luis Goicoechea J."/>
            <person name="Liang C."/>
            <person name="Chen C."/>
            <person name="Zhang W."/>
            <person name="Sun S."/>
            <person name="Liao Y."/>
            <person name="Zhang X."/>
            <person name="Yang L."/>
            <person name="Song C."/>
            <person name="Wang M."/>
            <person name="Shi J."/>
            <person name="Liu G."/>
            <person name="Liu J."/>
            <person name="Zhou H."/>
            <person name="Zhou W."/>
            <person name="Yu Q."/>
            <person name="An N."/>
            <person name="Chen Y."/>
            <person name="Cai Q."/>
            <person name="Wang B."/>
            <person name="Liu B."/>
            <person name="Min J."/>
            <person name="Huang Y."/>
            <person name="Wu H."/>
            <person name="Li Z."/>
            <person name="Zhang Y."/>
            <person name="Yin Y."/>
            <person name="Song W."/>
            <person name="Jiang J."/>
            <person name="Jackson S.A."/>
            <person name="Wing R.A."/>
            <person name="Wang J."/>
            <person name="Chen M."/>
        </authorList>
    </citation>
    <scope>NUCLEOTIDE SEQUENCE [LARGE SCALE GENOMIC DNA]</scope>
    <source>
        <strain evidence="1">cv. IRGC 101232</strain>
    </source>
</reference>
<dbReference type="Gramene" id="OB01G13850.1">
    <property type="protein sequence ID" value="OB01G13850.1"/>
    <property type="gene ID" value="OB01G13850"/>
</dbReference>
<dbReference type="GO" id="GO:0006355">
    <property type="term" value="P:regulation of DNA-templated transcription"/>
    <property type="evidence" value="ECO:0007669"/>
    <property type="project" value="TreeGrafter"/>
</dbReference>
<evidence type="ECO:0000313" key="1">
    <source>
        <dbReference type="EnsemblPlants" id="OB01G13850.1"/>
    </source>
</evidence>
<dbReference type="InterPro" id="IPR015525">
    <property type="entry name" value="BRCA2"/>
</dbReference>
<sequence>MGLISKQSATKSSQREGPFFTPRKAVELSHFGEIPLASEFDIAGLILYVGNVYLLNDQNRQWLFLTDVSKFISGEESEEQDDCLLAVNFSSPTTGEDSAFFNSAVSGHIVGFSNLVKRQKDQTRHMWVAEATESSTYTLSHEMPKKSHLKEAANSAEKWASSSHPVLDITEILF</sequence>
<dbReference type="Gene3D" id="2.40.50.140">
    <property type="entry name" value="Nucleic acid-binding proteins"/>
    <property type="match status" value="1"/>
</dbReference>
<name>J3KWM9_ORYBR</name>
<evidence type="ECO:0000313" key="2">
    <source>
        <dbReference type="Proteomes" id="UP000006038"/>
    </source>
</evidence>
<dbReference type="AlphaFoldDB" id="J3KWM9"/>
<dbReference type="GO" id="GO:0000724">
    <property type="term" value="P:double-strand break repair via homologous recombination"/>
    <property type="evidence" value="ECO:0007669"/>
    <property type="project" value="InterPro"/>
</dbReference>
<dbReference type="SUPFAM" id="SSF50249">
    <property type="entry name" value="Nucleic acid-binding proteins"/>
    <property type="match status" value="1"/>
</dbReference>
<dbReference type="eggNOG" id="KOG4751">
    <property type="taxonomic scope" value="Eukaryota"/>
</dbReference>
<dbReference type="PANTHER" id="PTHR11289:SF0">
    <property type="entry name" value="BREAST CANCER TYPE 2 SUSCEPTIBILITY PROTEIN"/>
    <property type="match status" value="1"/>
</dbReference>
<dbReference type="OMA" id="SHEMPKK"/>
<dbReference type="Proteomes" id="UP000006038">
    <property type="component" value="Chromosome 1"/>
</dbReference>
<proteinExistence type="predicted"/>
<dbReference type="PANTHER" id="PTHR11289">
    <property type="entry name" value="BREAST CANCER TYPE 2 SUSCEPTIBILITY PROTEIN BRCA2"/>
    <property type="match status" value="1"/>
</dbReference>
<reference evidence="1" key="2">
    <citation type="submission" date="2013-04" db="UniProtKB">
        <authorList>
            <consortium name="EnsemblPlants"/>
        </authorList>
    </citation>
    <scope>IDENTIFICATION</scope>
</reference>